<gene>
    <name evidence="1" type="ORF">JI435_419000</name>
</gene>
<evidence type="ECO:0000313" key="2">
    <source>
        <dbReference type="Proteomes" id="UP000663193"/>
    </source>
</evidence>
<sequence>MYLYQGLWIVDHEASDASVRGMSRDTNCTPDRGTKVWHRVVYRIVEQYRSILLALISRMMWHYCIAAYRGPCWSARRGVCSSARTLRRASPHLRTIHPSMHMSIAV</sequence>
<protein>
    <submittedName>
        <fullName evidence="1">Uncharacterized protein</fullName>
    </submittedName>
</protein>
<name>A0A7U2FD45_PHANO</name>
<evidence type="ECO:0000313" key="1">
    <source>
        <dbReference type="EMBL" id="QRD03053.1"/>
    </source>
</evidence>
<reference evidence="2" key="1">
    <citation type="journal article" date="2021" name="BMC Genomics">
        <title>Chromosome-level genome assembly and manually-curated proteome of model necrotroph Parastagonospora nodorum Sn15 reveals a genome-wide trove of candidate effector homologs, and redundancy of virulence-related functions within an accessory chromosome.</title>
        <authorList>
            <person name="Bertazzoni S."/>
            <person name="Jones D.A.B."/>
            <person name="Phan H.T."/>
            <person name="Tan K.-C."/>
            <person name="Hane J.K."/>
        </authorList>
    </citation>
    <scope>NUCLEOTIDE SEQUENCE [LARGE SCALE GENOMIC DNA]</scope>
    <source>
        <strain evidence="2">SN15 / ATCC MYA-4574 / FGSC 10173)</strain>
    </source>
</reference>
<proteinExistence type="predicted"/>
<dbReference type="VEuPathDB" id="FungiDB:JI435_419000"/>
<accession>A0A7U2FD45</accession>
<dbReference type="EMBL" id="CP069036">
    <property type="protein sequence ID" value="QRD03053.1"/>
    <property type="molecule type" value="Genomic_DNA"/>
</dbReference>
<dbReference type="AlphaFoldDB" id="A0A7U2FD45"/>
<dbReference type="Proteomes" id="UP000663193">
    <property type="component" value="Chromosome 14"/>
</dbReference>
<organism evidence="1 2">
    <name type="scientific">Phaeosphaeria nodorum (strain SN15 / ATCC MYA-4574 / FGSC 10173)</name>
    <name type="common">Glume blotch fungus</name>
    <name type="synonym">Parastagonospora nodorum</name>
    <dbReference type="NCBI Taxonomy" id="321614"/>
    <lineage>
        <taxon>Eukaryota</taxon>
        <taxon>Fungi</taxon>
        <taxon>Dikarya</taxon>
        <taxon>Ascomycota</taxon>
        <taxon>Pezizomycotina</taxon>
        <taxon>Dothideomycetes</taxon>
        <taxon>Pleosporomycetidae</taxon>
        <taxon>Pleosporales</taxon>
        <taxon>Pleosporineae</taxon>
        <taxon>Phaeosphaeriaceae</taxon>
        <taxon>Parastagonospora</taxon>
    </lineage>
</organism>
<keyword evidence="2" id="KW-1185">Reference proteome</keyword>